<feature type="compositionally biased region" description="Basic and acidic residues" evidence="1">
    <location>
        <begin position="246"/>
        <end position="257"/>
    </location>
</feature>
<evidence type="ECO:0000313" key="3">
    <source>
        <dbReference type="Proteomes" id="UP001596226"/>
    </source>
</evidence>
<evidence type="ECO:0000256" key="1">
    <source>
        <dbReference type="SAM" id="MobiDB-lite"/>
    </source>
</evidence>
<reference evidence="3" key="1">
    <citation type="journal article" date="2019" name="Int. J. Syst. Evol. Microbiol.">
        <title>The Global Catalogue of Microorganisms (GCM) 10K type strain sequencing project: providing services to taxonomists for standard genome sequencing and annotation.</title>
        <authorList>
            <consortium name="The Broad Institute Genomics Platform"/>
            <consortium name="The Broad Institute Genome Sequencing Center for Infectious Disease"/>
            <person name="Wu L."/>
            <person name="Ma J."/>
        </authorList>
    </citation>
    <scope>NUCLEOTIDE SEQUENCE [LARGE SCALE GENOMIC DNA]</scope>
    <source>
        <strain evidence="3">CGMCC 4.7144</strain>
    </source>
</reference>
<dbReference type="Gene3D" id="3.40.50.300">
    <property type="entry name" value="P-loop containing nucleotide triphosphate hydrolases"/>
    <property type="match status" value="1"/>
</dbReference>
<feature type="region of interest" description="Disordered" evidence="1">
    <location>
        <begin position="232"/>
        <end position="281"/>
    </location>
</feature>
<evidence type="ECO:0000313" key="2">
    <source>
        <dbReference type="EMBL" id="MFC5922820.1"/>
    </source>
</evidence>
<comment type="caution">
    <text evidence="2">The sequence shown here is derived from an EMBL/GenBank/DDBJ whole genome shotgun (WGS) entry which is preliminary data.</text>
</comment>
<feature type="region of interest" description="Disordered" evidence="1">
    <location>
        <begin position="513"/>
        <end position="625"/>
    </location>
</feature>
<dbReference type="RefSeq" id="WP_377506382.1">
    <property type="nucleotide sequence ID" value="NZ_JBHSQS010000003.1"/>
</dbReference>
<protein>
    <recommendedName>
        <fullName evidence="4">AAA domain-containing protein</fullName>
    </recommendedName>
</protein>
<name>A0ABW1GZH4_9ACTN</name>
<dbReference type="SUPFAM" id="SSF52540">
    <property type="entry name" value="P-loop containing nucleoside triphosphate hydrolases"/>
    <property type="match status" value="1"/>
</dbReference>
<organism evidence="2 3">
    <name type="scientific">Micromonospora vulcania</name>
    <dbReference type="NCBI Taxonomy" id="1441873"/>
    <lineage>
        <taxon>Bacteria</taxon>
        <taxon>Bacillati</taxon>
        <taxon>Actinomycetota</taxon>
        <taxon>Actinomycetes</taxon>
        <taxon>Micromonosporales</taxon>
        <taxon>Micromonosporaceae</taxon>
        <taxon>Micromonospora</taxon>
    </lineage>
</organism>
<dbReference type="EMBL" id="JBHSQS010000003">
    <property type="protein sequence ID" value="MFC5922820.1"/>
    <property type="molecule type" value="Genomic_DNA"/>
</dbReference>
<feature type="compositionally biased region" description="Basic and acidic residues" evidence="1">
    <location>
        <begin position="513"/>
        <end position="528"/>
    </location>
</feature>
<dbReference type="InterPro" id="IPR027417">
    <property type="entry name" value="P-loop_NTPase"/>
</dbReference>
<feature type="compositionally biased region" description="Acidic residues" evidence="1">
    <location>
        <begin position="606"/>
        <end position="621"/>
    </location>
</feature>
<accession>A0ABW1GZH4</accession>
<dbReference type="Proteomes" id="UP001596226">
    <property type="component" value="Unassembled WGS sequence"/>
</dbReference>
<gene>
    <name evidence="2" type="ORF">ACFQGL_05625</name>
</gene>
<keyword evidence="3" id="KW-1185">Reference proteome</keyword>
<sequence>MTSRPRRPRHDHPHHHPLVCDAEEFTRLAASETDPLARELHAAKAHLAGQLERLGDPVDNALEVLTPEEFTDLVWRQPNPGRTNFLRRHRVPSARRLAPAAAAMGLSRLRSCPPDQRLRDARYITTSVVRGLWAHLMRWVDDLDNEALRRALTEDPAQTNAVRLMVVTHWYGAPEAVAALRCALTGGLALPSWPVDVVDGAVDACARLEAVWLDQDDDQDPDWATLGMDATTTSGVEHPVIPQMRQDGDSADTRTGADPEPPGVGEVATGQSSHEGPPDAATLTTAADELALALDITRGAVHQLNQCIAAGWLPRASIIEPIPALYRAVERAQQLIERAETEYALYPVSGEGGLFDASADPAMAADCGALIRTLKVAAEAAQEDQETRDQLRRLTTLKGPETSRAVIAEVRELAWDLTQTTRRDDISRNHVTALTALLRLIDAAADGDSTAAMQYYTIAHQHLPSALTPVVAIALMQQLTVVANAPELVEASDADLEPFPLDAWLDALEAPDAHGSETAEPAPDKAPDDGPTPTAGHDEIALAQATSVSPAEDAAPRGEDDQQTAGDHASEPGRPAPRDAVGVEPADPAATSVRRVVTDSIHASPDSDDLPDDVDGLDTTDDEPRVGVVVPTDAVDGHPTQQVTRGQDPAAGELIASLLRHRQYCLAYHAATAAGRGPHAQALRVLTFAEAVRSETGPTAVALRTAIGDLRVHHLDGNRPAQLALLAGAVRAALVIADPSAGEIVKDVVANLHELPATSKLASAIGVASAQGLLSNSALLKALAPIAGADNDIATAAAQAARERTKPRTIRFARANQVVESWWSSFGLIGSLLDIAANDRRAEVDTVAEALRKLLKRDQLAQELGREDAKLRGTSGRPLEGPARRRLLDHAMESLDAVGNWVDAVRTDPGPEQSNTPVPTVLAELRAAVHREFAAAHEELQMLADTNANVVLAAAADACLASLTRSVQLLDGSSLTGTEPDPATVLNRELLRSPSLRMDDKLHPLDQITIEHIATAATTSWTVAFDGRLANEDYVAARTIVDAVPETDEGQAEAMSARLEQNITRSRTELKTWRAVVSARVDKAARLGQLGSTEYAQVIAQLEAARVDRQDLGAVRRQLDGISEDLPTYAEQAKQALRMRAQQELNAAAGRVADTAAETITACIDTGDLATAEEYLLSALAGEVPPTAAASGHLAEFMTVAKTFRGGVDGELLRAAQDGTTASGLDFSRLSDAARTAAHDGLKHWLEMKTNRHQRTMRMKSVFASALRLAGIEFTGERQPYKLTIAPNRKWIELTGFKRMPRAVVPAFGTLTDDRLKMMMCWGVQDAQTLLTWIAQDPSTDPILVAMFGTMTLDQRNMLAKACAERADRPIMVLDDTAIAYLATTGGGQFPTTERILLPFAATNPYHPHAIGNVPQEMFFGRTNELQRVIEPFGSSLIYGGRQLGKSALLLAAARQFELVPERVAVYLSLPGGFGSTDQVDDLWSMLADKLNQRDIVPPRRRPRDGAQFVETAVNAWLDANPNRRLLLLLDECDGFFDADAKAGFRHTTRLRDLMNTSNRRFKPVFAGLHQVQRFAHLPNQPLAGAHFGDPIAIGPLAPDPAYRLMFTPMETLGITIEADELVHRVLAYCNYQPKLLQLVGEALVRESLSRRGAEGPNYLIRDEDLERVFGSDTVKQKVRETVQLTLNLDSRYKLIALVVALDALANGADHAIDTNMLRDECQDWWPEGFSRLRPDEFRSLLSEMSGLGVLAEKGGQWRLRSSNVLRLLGTKETIEDELCEQDWSASVTHLSAEQARRTLKDGSISPLTERQLATLIERGNRLLVVVGTPATGIDRVETLLKEEASRTGARFTLHGASGPSSYRRELVGGTAGDKHRVVLSKLSGTRLENAIGSLVNEQEMLPNAGVTRSVVAVVDASTSDLFIQPGAPDLSEFTDQIIVMRRLSPAGLRSWVASETDKVASFSDDASQRMLMEATGGWRILLDEAVQHPASGRSARRVCETISAKLASGELAVKLIEEVGIADNATLVTAFNEMLGFNEPMTPEDLTALFEVTHCGGARSVAMLRYLDVVEERSSDGKLELEPVFAAAWKTIRGQ</sequence>
<evidence type="ECO:0008006" key="4">
    <source>
        <dbReference type="Google" id="ProtNLM"/>
    </source>
</evidence>
<proteinExistence type="predicted"/>